<protein>
    <submittedName>
        <fullName evidence="1">Uncharacterized protein</fullName>
    </submittedName>
</protein>
<dbReference type="EMBL" id="JAHRIO010021935">
    <property type="protein sequence ID" value="MEQ2165771.1"/>
    <property type="molecule type" value="Genomic_DNA"/>
</dbReference>
<dbReference type="Proteomes" id="UP001476798">
    <property type="component" value="Unassembled WGS sequence"/>
</dbReference>
<proteinExistence type="predicted"/>
<sequence>MVLLGCLLLVNHQKIGVKDKLKTLLLLSVKHEVNKDENKQQKKMIFLNFPYYSFSFSSCFCASSCVYIANNTMVRHLLVSSVDQNCKLKSKTKTPSTVKSIHTSQADICHVATA</sequence>
<accession>A0ABV0N310</accession>
<comment type="caution">
    <text evidence="1">The sequence shown here is derived from an EMBL/GenBank/DDBJ whole genome shotgun (WGS) entry which is preliminary data.</text>
</comment>
<gene>
    <name evidence="1" type="ORF">GOODEAATRI_020652</name>
</gene>
<name>A0ABV0N310_9TELE</name>
<keyword evidence="2" id="KW-1185">Reference proteome</keyword>
<evidence type="ECO:0000313" key="1">
    <source>
        <dbReference type="EMBL" id="MEQ2165771.1"/>
    </source>
</evidence>
<reference evidence="1 2" key="1">
    <citation type="submission" date="2021-06" db="EMBL/GenBank/DDBJ databases">
        <authorList>
            <person name="Palmer J.M."/>
        </authorList>
    </citation>
    <scope>NUCLEOTIDE SEQUENCE [LARGE SCALE GENOMIC DNA]</scope>
    <source>
        <strain evidence="1 2">GA_2019</strain>
        <tissue evidence="1">Muscle</tissue>
    </source>
</reference>
<evidence type="ECO:0000313" key="2">
    <source>
        <dbReference type="Proteomes" id="UP001476798"/>
    </source>
</evidence>
<organism evidence="1 2">
    <name type="scientific">Goodea atripinnis</name>
    <dbReference type="NCBI Taxonomy" id="208336"/>
    <lineage>
        <taxon>Eukaryota</taxon>
        <taxon>Metazoa</taxon>
        <taxon>Chordata</taxon>
        <taxon>Craniata</taxon>
        <taxon>Vertebrata</taxon>
        <taxon>Euteleostomi</taxon>
        <taxon>Actinopterygii</taxon>
        <taxon>Neopterygii</taxon>
        <taxon>Teleostei</taxon>
        <taxon>Neoteleostei</taxon>
        <taxon>Acanthomorphata</taxon>
        <taxon>Ovalentaria</taxon>
        <taxon>Atherinomorphae</taxon>
        <taxon>Cyprinodontiformes</taxon>
        <taxon>Goodeidae</taxon>
        <taxon>Goodea</taxon>
    </lineage>
</organism>